<evidence type="ECO:0000259" key="6">
    <source>
        <dbReference type="PROSITE" id="PS51742"/>
    </source>
</evidence>
<dbReference type="Proteomes" id="UP000594263">
    <property type="component" value="Unplaced"/>
</dbReference>
<dbReference type="InterPro" id="IPR039605">
    <property type="entry name" value="AHL"/>
</dbReference>
<dbReference type="CDD" id="cd11378">
    <property type="entry name" value="DUF296"/>
    <property type="match status" value="1"/>
</dbReference>
<dbReference type="SUPFAM" id="SSF117856">
    <property type="entry name" value="AF0104/ALDC/Ptd012-like"/>
    <property type="match status" value="1"/>
</dbReference>
<dbReference type="GO" id="GO:0005634">
    <property type="term" value="C:nucleus"/>
    <property type="evidence" value="ECO:0007669"/>
    <property type="project" value="UniProtKB-SubCell"/>
</dbReference>
<feature type="compositionally biased region" description="Low complexity" evidence="5">
    <location>
        <begin position="14"/>
        <end position="37"/>
    </location>
</feature>
<dbReference type="Pfam" id="PF03479">
    <property type="entry name" value="PCC"/>
    <property type="match status" value="1"/>
</dbReference>
<reference evidence="7" key="1">
    <citation type="submission" date="2021-01" db="UniProtKB">
        <authorList>
            <consortium name="EnsemblPlants"/>
        </authorList>
    </citation>
    <scope>IDENTIFICATION</scope>
</reference>
<keyword evidence="8" id="KW-1185">Reference proteome</keyword>
<evidence type="ECO:0000256" key="2">
    <source>
        <dbReference type="ARBA" id="ARBA00023125"/>
    </source>
</evidence>
<comment type="domain">
    <text evidence="4">The PPC domain mediates interactions between AHL proteins.</text>
</comment>
<keyword evidence="4" id="KW-0539">Nucleus</keyword>
<dbReference type="Gramene" id="Kaladp0059s0182.1.v1.1">
    <property type="protein sequence ID" value="Kaladp0059s0182.1.v1.1"/>
    <property type="gene ID" value="Kaladp0059s0182.v1.1"/>
</dbReference>
<keyword evidence="1 4" id="KW-0805">Transcription regulation</keyword>
<dbReference type="Gene3D" id="3.30.1330.80">
    <property type="entry name" value="Hypothetical protein, similar to alpha- acetolactate decarboxylase, domain 2"/>
    <property type="match status" value="1"/>
</dbReference>
<feature type="region of interest" description="Disordered" evidence="5">
    <location>
        <begin position="324"/>
        <end position="380"/>
    </location>
</feature>
<feature type="compositionally biased region" description="Pro residues" evidence="5">
    <location>
        <begin position="112"/>
        <end position="128"/>
    </location>
</feature>
<dbReference type="PANTHER" id="PTHR31500:SF56">
    <property type="entry name" value="AT-HOOK MOTIF NUCLEAR-LOCALIZED PROTEIN"/>
    <property type="match status" value="1"/>
</dbReference>
<evidence type="ECO:0000313" key="8">
    <source>
        <dbReference type="Proteomes" id="UP000594263"/>
    </source>
</evidence>
<proteinExistence type="predicted"/>
<comment type="subcellular location">
    <subcellularLocation>
        <location evidence="4">Nucleus</location>
    </subcellularLocation>
</comment>
<organism evidence="7 8">
    <name type="scientific">Kalanchoe fedtschenkoi</name>
    <name type="common">Lavender scallops</name>
    <name type="synonym">South American air plant</name>
    <dbReference type="NCBI Taxonomy" id="63787"/>
    <lineage>
        <taxon>Eukaryota</taxon>
        <taxon>Viridiplantae</taxon>
        <taxon>Streptophyta</taxon>
        <taxon>Embryophyta</taxon>
        <taxon>Tracheophyta</taxon>
        <taxon>Spermatophyta</taxon>
        <taxon>Magnoliopsida</taxon>
        <taxon>eudicotyledons</taxon>
        <taxon>Gunneridae</taxon>
        <taxon>Pentapetalae</taxon>
        <taxon>Saxifragales</taxon>
        <taxon>Crassulaceae</taxon>
        <taxon>Kalanchoe</taxon>
    </lineage>
</organism>
<keyword evidence="3 4" id="KW-0804">Transcription</keyword>
<dbReference type="OMA" id="PQMFGFN"/>
<evidence type="ECO:0000256" key="5">
    <source>
        <dbReference type="SAM" id="MobiDB-lite"/>
    </source>
</evidence>
<feature type="compositionally biased region" description="Polar residues" evidence="5">
    <location>
        <begin position="348"/>
        <end position="361"/>
    </location>
</feature>
<feature type="region of interest" description="Disordered" evidence="5">
    <location>
        <begin position="1"/>
        <end position="65"/>
    </location>
</feature>
<feature type="region of interest" description="Disordered" evidence="5">
    <location>
        <begin position="77"/>
        <end position="150"/>
    </location>
</feature>
<evidence type="ECO:0000256" key="3">
    <source>
        <dbReference type="ARBA" id="ARBA00023163"/>
    </source>
</evidence>
<evidence type="ECO:0000256" key="1">
    <source>
        <dbReference type="ARBA" id="ARBA00023015"/>
    </source>
</evidence>
<accession>A0A7N1A132</accession>
<dbReference type="PROSITE" id="PS51742">
    <property type="entry name" value="PPC"/>
    <property type="match status" value="1"/>
</dbReference>
<dbReference type="EnsemblPlants" id="Kaladp0059s0182.1.v1.1">
    <property type="protein sequence ID" value="Kaladp0059s0182.1.v1.1"/>
    <property type="gene ID" value="Kaladp0059s0182.v1.1"/>
</dbReference>
<feature type="domain" description="PPC" evidence="6">
    <location>
        <begin position="165"/>
        <end position="313"/>
    </location>
</feature>
<protein>
    <recommendedName>
        <fullName evidence="4">AT-hook motif nuclear-localized protein</fullName>
    </recommendedName>
</protein>
<dbReference type="GO" id="GO:0003680">
    <property type="term" value="F:minor groove of adenine-thymine-rich DNA binding"/>
    <property type="evidence" value="ECO:0007669"/>
    <property type="project" value="UniProtKB-UniRule"/>
</dbReference>
<dbReference type="PANTHER" id="PTHR31500">
    <property type="entry name" value="AT-HOOK MOTIF NUCLEAR-LOCALIZED PROTEIN 9"/>
    <property type="match status" value="1"/>
</dbReference>
<comment type="function">
    <text evidence="4">Transcription factor that specifically binds AT-rich DNA sequences related to the nuclear matrix attachment regions (MARs).</text>
</comment>
<name>A0A7N1A132_KALFE</name>
<keyword evidence="2 4" id="KW-0238">DNA-binding</keyword>
<dbReference type="AlphaFoldDB" id="A0A7N1A132"/>
<evidence type="ECO:0000313" key="7">
    <source>
        <dbReference type="EnsemblPlants" id="Kaladp0059s0182.1.v1.1"/>
    </source>
</evidence>
<evidence type="ECO:0000256" key="4">
    <source>
        <dbReference type="RuleBase" id="RU367031"/>
    </source>
</evidence>
<sequence>MEAVETNSSKEDMLSPLSDSDSHPHPLQLQPHLHPPLIHTRPANPNPHLLSTPVNDNNNSSSSSFTGFTLLSQSANGAVLDSDSGQKKKRGRPRKYDADGNLRASYASPLGVSPPPPPHSTPMLPPPGFGISPPASFGGPDSLGSQKARSPSPYGFGEIFARTAVGDFTPHVVTVSRGEDVAGKILLLGQQGHKGICVLSAIGVVSNVTIRQPTSAGGILTYEGRFEILSLTGSYTVASNTGSGGGKGWVGALSVSLAGPDGRVVGGGVAGSMTAASPTQLVVGSFTPGGYKPQKRKYVRKVSPAPMNILDPVMAAKPISQAMPAEEAFHSQSSPSLEQSHEEDDHNSNQQQMAQQPTHSIWNFGPSPDINLSIHGRVTP</sequence>
<dbReference type="InterPro" id="IPR005175">
    <property type="entry name" value="PPC_dom"/>
</dbReference>